<accession>A0A4Q5JCM0</accession>
<dbReference type="OrthoDB" id="7947478at2"/>
<dbReference type="Gene3D" id="2.40.350.10">
    <property type="entry name" value="SO1590-like"/>
    <property type="match status" value="1"/>
</dbReference>
<dbReference type="InterPro" id="IPR021607">
    <property type="entry name" value="DUF3224"/>
</dbReference>
<sequence>MTYTRTAKARFTVASWDEDVVVDLDGEEAGTTSGEAYYPRRGWTNARCGYSYTGDIEGTSVATSFIAYKPEGAPFVGFEHVTGSVDGHDGSFVLRATGWQDAGSVRANLEVVPGLGTGGLESLRGEGELEISGHSDDGYELVLRYDL</sequence>
<dbReference type="Pfam" id="PF11528">
    <property type="entry name" value="DUF3224"/>
    <property type="match status" value="1"/>
</dbReference>
<evidence type="ECO:0000313" key="2">
    <source>
        <dbReference type="Proteomes" id="UP000291189"/>
    </source>
</evidence>
<reference evidence="1 2" key="1">
    <citation type="submission" date="2019-01" db="EMBL/GenBank/DDBJ databases">
        <title>Nocardioides guangzhouensis sp. nov., an actinobacterium isolated from soil.</title>
        <authorList>
            <person name="Fu Y."/>
            <person name="Cai Y."/>
            <person name="Lin Z."/>
            <person name="Chen P."/>
        </authorList>
    </citation>
    <scope>NUCLEOTIDE SEQUENCE [LARGE SCALE GENOMIC DNA]</scope>
    <source>
        <strain evidence="1 2">NBRC 105384</strain>
    </source>
</reference>
<proteinExistence type="predicted"/>
<dbReference type="SUPFAM" id="SSF159238">
    <property type="entry name" value="SO1590-like"/>
    <property type="match status" value="1"/>
</dbReference>
<organism evidence="1 2">
    <name type="scientific">Nocardioides iriomotensis</name>
    <dbReference type="NCBI Taxonomy" id="715784"/>
    <lineage>
        <taxon>Bacteria</taxon>
        <taxon>Bacillati</taxon>
        <taxon>Actinomycetota</taxon>
        <taxon>Actinomycetes</taxon>
        <taxon>Propionibacteriales</taxon>
        <taxon>Nocardioidaceae</taxon>
        <taxon>Nocardioides</taxon>
    </lineage>
</organism>
<dbReference type="AlphaFoldDB" id="A0A4Q5JCM0"/>
<keyword evidence="2" id="KW-1185">Reference proteome</keyword>
<name>A0A4Q5JCM0_9ACTN</name>
<dbReference type="EMBL" id="SDPU01000001">
    <property type="protein sequence ID" value="RYU15675.1"/>
    <property type="molecule type" value="Genomic_DNA"/>
</dbReference>
<dbReference type="Proteomes" id="UP000291189">
    <property type="component" value="Unassembled WGS sequence"/>
</dbReference>
<evidence type="ECO:0000313" key="1">
    <source>
        <dbReference type="EMBL" id="RYU15675.1"/>
    </source>
</evidence>
<comment type="caution">
    <text evidence="1">The sequence shown here is derived from an EMBL/GenBank/DDBJ whole genome shotgun (WGS) entry which is preliminary data.</text>
</comment>
<protein>
    <submittedName>
        <fullName evidence="1">DUF3224 domain-containing protein</fullName>
    </submittedName>
</protein>
<dbReference type="RefSeq" id="WP_129984958.1">
    <property type="nucleotide sequence ID" value="NZ_SDPU01000001.1"/>
</dbReference>
<gene>
    <name evidence="1" type="ORF">ETU37_00730</name>
</gene>
<dbReference type="InterPro" id="IPR023159">
    <property type="entry name" value="SO1590-like_sf"/>
</dbReference>